<dbReference type="SUPFAM" id="SSF53335">
    <property type="entry name" value="S-adenosyl-L-methionine-dependent methyltransferases"/>
    <property type="match status" value="1"/>
</dbReference>
<comment type="catalytic activity">
    <reaction evidence="8">
        <text>N-terminal L-seryl-L-prolyl-L-lysyl-[protein] + 3 S-adenosyl-L-methionine = N-terminal N,N,N-trimethyl-L-seryl-L-prolyl-L-lysyl-[protein] + 3 S-adenosyl-L-homocysteine + 3 H(+)</text>
        <dbReference type="Rhea" id="RHEA:54724"/>
        <dbReference type="Rhea" id="RHEA-COMP:13789"/>
        <dbReference type="Rhea" id="RHEA-COMP:13973"/>
        <dbReference type="ChEBI" id="CHEBI:15378"/>
        <dbReference type="ChEBI" id="CHEBI:57856"/>
        <dbReference type="ChEBI" id="CHEBI:59789"/>
        <dbReference type="ChEBI" id="CHEBI:138061"/>
        <dbReference type="ChEBI" id="CHEBI:138317"/>
        <dbReference type="EC" id="2.1.1.244"/>
    </reaction>
</comment>
<evidence type="ECO:0000256" key="6">
    <source>
        <dbReference type="ARBA" id="ARBA00039449"/>
    </source>
</evidence>
<evidence type="ECO:0000256" key="7">
    <source>
        <dbReference type="ARBA" id="ARBA00043129"/>
    </source>
</evidence>
<keyword evidence="12" id="KW-1185">Reference proteome</keyword>
<evidence type="ECO:0000256" key="9">
    <source>
        <dbReference type="ARBA" id="ARBA00047885"/>
    </source>
</evidence>
<evidence type="ECO:0000256" key="2">
    <source>
        <dbReference type="ARBA" id="ARBA00022603"/>
    </source>
</evidence>
<sequence>MEENGIDTEGQEYPSAQAFWEAELSGEGPSAWYSKALKYWDQQEPTYNGVLAGYGHLSRIDLIDSAAFLKRVFAQLFKERRHEGATTRSVDCGAGVGRVSEHVLLHAFDEVDLLEPSKPLLEEARQRLAVPKAGEPLGKATKFICTGLQDFEPEARRYDCIWLQWVILCITDDGVVNALTRCKDGLRDGGYIIVRARVHVCIFCPENAVVCIAPILRAFLATCQL</sequence>
<dbReference type="OrthoDB" id="1298661at2759"/>
<keyword evidence="2" id="KW-0489">Methyltransferase</keyword>
<dbReference type="GO" id="GO:0005737">
    <property type="term" value="C:cytoplasm"/>
    <property type="evidence" value="ECO:0007669"/>
    <property type="project" value="TreeGrafter"/>
</dbReference>
<gene>
    <name evidence="11" type="ORF">OSTQU699_LOCUS9210</name>
</gene>
<keyword evidence="4" id="KW-0949">S-adenosyl-L-methionine</keyword>
<comment type="similarity">
    <text evidence="1">Belongs to the methyltransferase superfamily. NTM1 family.</text>
</comment>
<dbReference type="EMBL" id="CAJHUC010002458">
    <property type="protein sequence ID" value="CAD7703853.1"/>
    <property type="molecule type" value="Genomic_DNA"/>
</dbReference>
<dbReference type="InterPro" id="IPR008576">
    <property type="entry name" value="MeTrfase_NTM1"/>
</dbReference>
<protein>
    <recommendedName>
        <fullName evidence="6">Alpha N-terminal protein methyltransferase 1</fullName>
        <ecNumber evidence="5">2.1.1.244</ecNumber>
    </recommendedName>
    <alternativeName>
        <fullName evidence="7">X-Pro-Lys N-terminal protein methyltransferase 1</fullName>
    </alternativeName>
</protein>
<dbReference type="CDD" id="cd02440">
    <property type="entry name" value="AdoMet_MTases"/>
    <property type="match status" value="1"/>
</dbReference>
<dbReference type="InterPro" id="IPR029063">
    <property type="entry name" value="SAM-dependent_MTases_sf"/>
</dbReference>
<comment type="caution">
    <text evidence="11">The sequence shown here is derived from an EMBL/GenBank/DDBJ whole genome shotgun (WGS) entry which is preliminary data.</text>
</comment>
<evidence type="ECO:0000256" key="4">
    <source>
        <dbReference type="ARBA" id="ARBA00022691"/>
    </source>
</evidence>
<evidence type="ECO:0000256" key="8">
    <source>
        <dbReference type="ARBA" id="ARBA00047306"/>
    </source>
</evidence>
<comment type="catalytic activity">
    <reaction evidence="10">
        <text>N-terminal L-alanyl-L-prolyl-L-lysyl-[protein] + 3 S-adenosyl-L-methionine = N-terminal N,N,N-trimethyl-L-alanyl-L-prolyl-L-lysyl-[protein] + 3 S-adenosyl-L-homocysteine + 3 H(+)</text>
        <dbReference type="Rhea" id="RHEA:54712"/>
        <dbReference type="Rhea" id="RHEA-COMP:13785"/>
        <dbReference type="Rhea" id="RHEA-COMP:13971"/>
        <dbReference type="ChEBI" id="CHEBI:15378"/>
        <dbReference type="ChEBI" id="CHEBI:57856"/>
        <dbReference type="ChEBI" id="CHEBI:59789"/>
        <dbReference type="ChEBI" id="CHEBI:138057"/>
        <dbReference type="ChEBI" id="CHEBI:138315"/>
        <dbReference type="EC" id="2.1.1.244"/>
    </reaction>
</comment>
<dbReference type="Pfam" id="PF05891">
    <property type="entry name" value="Methyltransf_PK"/>
    <property type="match status" value="1"/>
</dbReference>
<organism evidence="11 12">
    <name type="scientific">Ostreobium quekettii</name>
    <dbReference type="NCBI Taxonomy" id="121088"/>
    <lineage>
        <taxon>Eukaryota</taxon>
        <taxon>Viridiplantae</taxon>
        <taxon>Chlorophyta</taxon>
        <taxon>core chlorophytes</taxon>
        <taxon>Ulvophyceae</taxon>
        <taxon>TCBD clade</taxon>
        <taxon>Bryopsidales</taxon>
        <taxon>Ostreobineae</taxon>
        <taxon>Ostreobiaceae</taxon>
        <taxon>Ostreobium</taxon>
    </lineage>
</organism>
<evidence type="ECO:0000256" key="3">
    <source>
        <dbReference type="ARBA" id="ARBA00022679"/>
    </source>
</evidence>
<dbReference type="EC" id="2.1.1.244" evidence="5"/>
<comment type="catalytic activity">
    <reaction evidence="9">
        <text>N-terminal L-prolyl-L-prolyl-L-lysyl-[protein] + 2 S-adenosyl-L-methionine = N-terminal N,N-dimethyl-L-prolyl-L-prolyl-L-lysyl-[protein] + 2 S-adenosyl-L-homocysteine + 2 H(+)</text>
        <dbReference type="Rhea" id="RHEA:54736"/>
        <dbReference type="Rhea" id="RHEA-COMP:13787"/>
        <dbReference type="Rhea" id="RHEA-COMP:13974"/>
        <dbReference type="ChEBI" id="CHEBI:15378"/>
        <dbReference type="ChEBI" id="CHEBI:57856"/>
        <dbReference type="ChEBI" id="CHEBI:59789"/>
        <dbReference type="ChEBI" id="CHEBI:138059"/>
        <dbReference type="ChEBI" id="CHEBI:138318"/>
        <dbReference type="EC" id="2.1.1.244"/>
    </reaction>
</comment>
<evidence type="ECO:0000256" key="1">
    <source>
        <dbReference type="ARBA" id="ARBA00009059"/>
    </source>
</evidence>
<dbReference type="Gene3D" id="3.40.50.150">
    <property type="entry name" value="Vaccinia Virus protein VP39"/>
    <property type="match status" value="1"/>
</dbReference>
<name>A0A8S1JA28_9CHLO</name>
<keyword evidence="3" id="KW-0808">Transferase</keyword>
<dbReference type="AlphaFoldDB" id="A0A8S1JA28"/>
<dbReference type="PANTHER" id="PTHR12753:SF0">
    <property type="entry name" value="ALPHA N-TERMINAL PROTEIN METHYLTRANSFERASE 1"/>
    <property type="match status" value="1"/>
</dbReference>
<evidence type="ECO:0000313" key="11">
    <source>
        <dbReference type="EMBL" id="CAD7703853.1"/>
    </source>
</evidence>
<evidence type="ECO:0000256" key="5">
    <source>
        <dbReference type="ARBA" id="ARBA00039112"/>
    </source>
</evidence>
<accession>A0A8S1JA28</accession>
<dbReference type="PANTHER" id="PTHR12753">
    <property type="entry name" value="AD-003 - RELATED"/>
    <property type="match status" value="1"/>
</dbReference>
<reference evidence="11" key="1">
    <citation type="submission" date="2020-12" db="EMBL/GenBank/DDBJ databases">
        <authorList>
            <person name="Iha C."/>
        </authorList>
    </citation>
    <scope>NUCLEOTIDE SEQUENCE</scope>
</reference>
<dbReference type="GO" id="GO:0071885">
    <property type="term" value="F:N-terminal protein N-methyltransferase activity"/>
    <property type="evidence" value="ECO:0007669"/>
    <property type="project" value="UniProtKB-EC"/>
</dbReference>
<dbReference type="GO" id="GO:0032259">
    <property type="term" value="P:methylation"/>
    <property type="evidence" value="ECO:0007669"/>
    <property type="project" value="UniProtKB-KW"/>
</dbReference>
<evidence type="ECO:0000256" key="10">
    <source>
        <dbReference type="ARBA" id="ARBA00048167"/>
    </source>
</evidence>
<proteinExistence type="inferred from homology"/>
<evidence type="ECO:0000313" key="12">
    <source>
        <dbReference type="Proteomes" id="UP000708148"/>
    </source>
</evidence>
<dbReference type="Proteomes" id="UP000708148">
    <property type="component" value="Unassembled WGS sequence"/>
</dbReference>